<dbReference type="AlphaFoldDB" id="A0AAE9XMM9"/>
<evidence type="ECO:0000256" key="3">
    <source>
        <dbReference type="ARBA" id="ARBA00022598"/>
    </source>
</evidence>
<keyword evidence="2 8" id="KW-0963">Cytoplasm</keyword>
<dbReference type="GO" id="GO:0005524">
    <property type="term" value="F:ATP binding"/>
    <property type="evidence" value="ECO:0007669"/>
    <property type="project" value="UniProtKB-UniRule"/>
</dbReference>
<proteinExistence type="inferred from homology"/>
<evidence type="ECO:0000313" key="12">
    <source>
        <dbReference type="Proteomes" id="UP001217500"/>
    </source>
</evidence>
<dbReference type="InterPro" id="IPR000924">
    <property type="entry name" value="Glu/Gln-tRNA-synth"/>
</dbReference>
<comment type="catalytic activity">
    <reaction evidence="8">
        <text>tRNA(Glu) + L-glutamate + ATP = L-glutamyl-tRNA(Glu) + AMP + diphosphate</text>
        <dbReference type="Rhea" id="RHEA:23540"/>
        <dbReference type="Rhea" id="RHEA-COMP:9663"/>
        <dbReference type="Rhea" id="RHEA-COMP:9680"/>
        <dbReference type="ChEBI" id="CHEBI:29985"/>
        <dbReference type="ChEBI" id="CHEBI:30616"/>
        <dbReference type="ChEBI" id="CHEBI:33019"/>
        <dbReference type="ChEBI" id="CHEBI:78442"/>
        <dbReference type="ChEBI" id="CHEBI:78520"/>
        <dbReference type="ChEBI" id="CHEBI:456215"/>
        <dbReference type="EC" id="6.1.1.17"/>
    </reaction>
</comment>
<evidence type="ECO:0000256" key="4">
    <source>
        <dbReference type="ARBA" id="ARBA00022741"/>
    </source>
</evidence>
<dbReference type="Gene3D" id="1.10.10.350">
    <property type="match status" value="1"/>
</dbReference>
<evidence type="ECO:0000259" key="10">
    <source>
        <dbReference type="Pfam" id="PF19269"/>
    </source>
</evidence>
<dbReference type="Proteomes" id="UP001217500">
    <property type="component" value="Chromosome"/>
</dbReference>
<dbReference type="GO" id="GO:0000049">
    <property type="term" value="F:tRNA binding"/>
    <property type="evidence" value="ECO:0007669"/>
    <property type="project" value="InterPro"/>
</dbReference>
<dbReference type="InterPro" id="IPR001412">
    <property type="entry name" value="aa-tRNA-synth_I_CS"/>
</dbReference>
<keyword evidence="4 8" id="KW-0547">Nucleotide-binding</keyword>
<evidence type="ECO:0000256" key="2">
    <source>
        <dbReference type="ARBA" id="ARBA00022490"/>
    </source>
</evidence>
<dbReference type="KEGG" id="gso:PH603_10695"/>
<dbReference type="InterPro" id="IPR014729">
    <property type="entry name" value="Rossmann-like_a/b/a_fold"/>
</dbReference>
<dbReference type="InterPro" id="IPR045462">
    <property type="entry name" value="aa-tRNA-synth_I_cd-bd"/>
</dbReference>
<feature type="domain" description="Glutamyl/glutaminyl-tRNA synthetase class Ib catalytic" evidence="9">
    <location>
        <begin position="3"/>
        <end position="304"/>
    </location>
</feature>
<keyword evidence="3 8" id="KW-0436">Ligase</keyword>
<dbReference type="SUPFAM" id="SSF48163">
    <property type="entry name" value="An anticodon-binding domain of class I aminoacyl-tRNA synthetases"/>
    <property type="match status" value="1"/>
</dbReference>
<evidence type="ECO:0000256" key="1">
    <source>
        <dbReference type="ARBA" id="ARBA00007894"/>
    </source>
</evidence>
<keyword evidence="7 8" id="KW-0030">Aminoacyl-tRNA synthetase</keyword>
<dbReference type="GO" id="GO:0004818">
    <property type="term" value="F:glutamate-tRNA ligase activity"/>
    <property type="evidence" value="ECO:0007669"/>
    <property type="project" value="UniProtKB-UniRule"/>
</dbReference>
<dbReference type="EC" id="6.1.1.17" evidence="8"/>
<dbReference type="GO" id="GO:0005737">
    <property type="term" value="C:cytoplasm"/>
    <property type="evidence" value="ECO:0007669"/>
    <property type="project" value="UniProtKB-SubCell"/>
</dbReference>
<dbReference type="GO" id="GO:0006424">
    <property type="term" value="P:glutamyl-tRNA aminoacylation"/>
    <property type="evidence" value="ECO:0007669"/>
    <property type="project" value="UniProtKB-UniRule"/>
</dbReference>
<keyword evidence="6 8" id="KW-0648">Protein biosynthesis</keyword>
<dbReference type="PANTHER" id="PTHR43311">
    <property type="entry name" value="GLUTAMATE--TRNA LIGASE"/>
    <property type="match status" value="1"/>
</dbReference>
<evidence type="ECO:0000256" key="7">
    <source>
        <dbReference type="ARBA" id="ARBA00023146"/>
    </source>
</evidence>
<name>A0AAE9XMM9_9PROT</name>
<dbReference type="PANTHER" id="PTHR43311:SF2">
    <property type="entry name" value="GLUTAMATE--TRNA LIGASE, MITOCHONDRIAL-RELATED"/>
    <property type="match status" value="1"/>
</dbReference>
<feature type="binding site" evidence="8">
    <location>
        <position position="244"/>
    </location>
    <ligand>
        <name>ATP</name>
        <dbReference type="ChEBI" id="CHEBI:30616"/>
    </ligand>
</feature>
<evidence type="ECO:0000313" key="11">
    <source>
        <dbReference type="EMBL" id="WCL53006.1"/>
    </source>
</evidence>
<dbReference type="NCBIfam" id="TIGR00464">
    <property type="entry name" value="gltX_bact"/>
    <property type="match status" value="1"/>
</dbReference>
<dbReference type="InterPro" id="IPR020751">
    <property type="entry name" value="aa-tRNA-synth_I_codon-bd_sub2"/>
</dbReference>
<dbReference type="RefSeq" id="WP_289502518.1">
    <property type="nucleotide sequence ID" value="NZ_CP116805.1"/>
</dbReference>
<organism evidence="11 12">
    <name type="scientific">Gimibacter soli</name>
    <dbReference type="NCBI Taxonomy" id="3024400"/>
    <lineage>
        <taxon>Bacteria</taxon>
        <taxon>Pseudomonadati</taxon>
        <taxon>Pseudomonadota</taxon>
        <taxon>Alphaproteobacteria</taxon>
        <taxon>Kordiimonadales</taxon>
        <taxon>Temperatibacteraceae</taxon>
        <taxon>Gimibacter</taxon>
    </lineage>
</organism>
<evidence type="ECO:0000256" key="5">
    <source>
        <dbReference type="ARBA" id="ARBA00022840"/>
    </source>
</evidence>
<dbReference type="Pfam" id="PF00749">
    <property type="entry name" value="tRNA-synt_1c"/>
    <property type="match status" value="1"/>
</dbReference>
<comment type="similarity">
    <text evidence="1 8">Belongs to the class-I aminoacyl-tRNA synthetase family. Glutamate--tRNA ligase type 1 subfamily.</text>
</comment>
<comment type="subcellular location">
    <subcellularLocation>
        <location evidence="8">Cytoplasm</location>
    </subcellularLocation>
</comment>
<keyword evidence="12" id="KW-1185">Reference proteome</keyword>
<evidence type="ECO:0000259" key="9">
    <source>
        <dbReference type="Pfam" id="PF00749"/>
    </source>
</evidence>
<dbReference type="InterPro" id="IPR049940">
    <property type="entry name" value="GluQ/Sye"/>
</dbReference>
<feature type="domain" description="Aminoacyl-tRNA synthetase class I anticodon-binding" evidence="10">
    <location>
        <begin position="368"/>
        <end position="439"/>
    </location>
</feature>
<dbReference type="PRINTS" id="PR00987">
    <property type="entry name" value="TRNASYNTHGLU"/>
</dbReference>
<comment type="subunit">
    <text evidence="8">Monomer.</text>
</comment>
<dbReference type="EMBL" id="CP116805">
    <property type="protein sequence ID" value="WCL53006.1"/>
    <property type="molecule type" value="Genomic_DNA"/>
</dbReference>
<comment type="function">
    <text evidence="8">Catalyzes the attachment of glutamate to tRNA(Glu) in a two-step reaction: glutamate is first activated by ATP to form Glu-AMP and then transferred to the acceptor end of tRNA(Glu).</text>
</comment>
<gene>
    <name evidence="8 11" type="primary">gltX</name>
    <name evidence="11" type="ORF">PH603_10695</name>
</gene>
<evidence type="ECO:0000256" key="8">
    <source>
        <dbReference type="HAMAP-Rule" id="MF_00022"/>
    </source>
</evidence>
<reference evidence="11" key="1">
    <citation type="submission" date="2023-01" db="EMBL/GenBank/DDBJ databases">
        <title>The genome sequence of Kordiimonadaceae bacterium 6D33.</title>
        <authorList>
            <person name="Liu Y."/>
        </authorList>
    </citation>
    <scope>NUCLEOTIDE SEQUENCE</scope>
    <source>
        <strain evidence="11">6D33</strain>
    </source>
</reference>
<accession>A0AAE9XMM9</accession>
<comment type="caution">
    <text evidence="8">Lacks conserved residue(s) required for the propagation of feature annotation.</text>
</comment>
<keyword evidence="5 8" id="KW-0067">ATP-binding</keyword>
<dbReference type="SUPFAM" id="SSF52374">
    <property type="entry name" value="Nucleotidylyl transferase"/>
    <property type="match status" value="1"/>
</dbReference>
<protein>
    <recommendedName>
        <fullName evidence="8">Glutamate--tRNA ligase</fullName>
        <ecNumber evidence="8">6.1.1.17</ecNumber>
    </recommendedName>
    <alternativeName>
        <fullName evidence="8">Glutamyl-tRNA synthetase</fullName>
        <shortName evidence="8">GluRS</shortName>
    </alternativeName>
</protein>
<dbReference type="Gene3D" id="3.40.50.620">
    <property type="entry name" value="HUPs"/>
    <property type="match status" value="1"/>
</dbReference>
<feature type="short sequence motif" description="'HIGH' region" evidence="8">
    <location>
        <begin position="9"/>
        <end position="19"/>
    </location>
</feature>
<dbReference type="InterPro" id="IPR008925">
    <property type="entry name" value="aa_tRNA-synth_I_cd-bd_sf"/>
</dbReference>
<sequence length="443" mass="48883">MTVKVRFAPSPTGKLHVGNIRAALVNWLFARQQGGTFFLRIDDTDRERSTLENEEAIKRDLAWLGLNYDDTFRQSERFSRYDEVVADLKAAGRLYPCYESAEELEMKRKIQLGRGLPPVYDRAALSLTDEDLAKLEAEGRKPHWRFKLEVPARVEWNDLIRGTQSIDMAALSDPILVREDGSYLYTLPSVIDDVDYGITHIVRGEDHVTNSAVQAQIFEAVGGKVPEMAHFALLTGKGGEGLSKRHGAMSVEEYRDEAGIEPMAIISLLARLGTSEPIEAFVSPEPLIEGFAFSKFGRSTAKLDPADLDILNAKILHATPFALVADRLDGLDEAFWEVVKPNLNKLADVKDWLAIVRGPVTPVIEDAAHMAKALELLPSGELDGETWGVWTNAIKEATGVKGKGLFMPLRLALTGQERGPEMATLLPLIGRQKVAARLSGEAA</sequence>
<feature type="short sequence motif" description="'KMSKS' region" evidence="8">
    <location>
        <begin position="241"/>
        <end position="245"/>
    </location>
</feature>
<dbReference type="InterPro" id="IPR004527">
    <property type="entry name" value="Glu-tRNA-ligase_bac/mito"/>
</dbReference>
<evidence type="ECO:0000256" key="6">
    <source>
        <dbReference type="ARBA" id="ARBA00022917"/>
    </source>
</evidence>
<dbReference type="PROSITE" id="PS00178">
    <property type="entry name" value="AA_TRNA_LIGASE_I"/>
    <property type="match status" value="1"/>
</dbReference>
<dbReference type="HAMAP" id="MF_00022">
    <property type="entry name" value="Glu_tRNA_synth_type1"/>
    <property type="match status" value="1"/>
</dbReference>
<dbReference type="InterPro" id="IPR020058">
    <property type="entry name" value="Glu/Gln-tRNA-synth_Ib_cat-dom"/>
</dbReference>
<dbReference type="Pfam" id="PF19269">
    <property type="entry name" value="Anticodon_2"/>
    <property type="match status" value="1"/>
</dbReference>